<protein>
    <submittedName>
        <fullName evidence="2">Uncharacterized protein</fullName>
    </submittedName>
</protein>
<feature type="compositionally biased region" description="Polar residues" evidence="1">
    <location>
        <begin position="1"/>
        <end position="22"/>
    </location>
</feature>
<dbReference type="EnsemblMetazoa" id="PPA00736.1">
    <property type="protein sequence ID" value="PPA00736.1"/>
    <property type="gene ID" value="WBGene00090290"/>
</dbReference>
<proteinExistence type="predicted"/>
<reference evidence="3" key="1">
    <citation type="journal article" date="2008" name="Nat. Genet.">
        <title>The Pristionchus pacificus genome provides a unique perspective on nematode lifestyle and parasitism.</title>
        <authorList>
            <person name="Dieterich C."/>
            <person name="Clifton S.W."/>
            <person name="Schuster L.N."/>
            <person name="Chinwalla A."/>
            <person name="Delehaunty K."/>
            <person name="Dinkelacker I."/>
            <person name="Fulton L."/>
            <person name="Fulton R."/>
            <person name="Godfrey J."/>
            <person name="Minx P."/>
            <person name="Mitreva M."/>
            <person name="Roeseler W."/>
            <person name="Tian H."/>
            <person name="Witte H."/>
            <person name="Yang S.P."/>
            <person name="Wilson R.K."/>
            <person name="Sommer R.J."/>
        </authorList>
    </citation>
    <scope>NUCLEOTIDE SEQUENCE [LARGE SCALE GENOMIC DNA]</scope>
    <source>
        <strain evidence="3">PS312</strain>
    </source>
</reference>
<evidence type="ECO:0000256" key="1">
    <source>
        <dbReference type="SAM" id="MobiDB-lite"/>
    </source>
</evidence>
<name>A0A2A6BUH3_PRIPA</name>
<feature type="compositionally biased region" description="Low complexity" evidence="1">
    <location>
        <begin position="46"/>
        <end position="69"/>
    </location>
</feature>
<reference evidence="2" key="2">
    <citation type="submission" date="2022-06" db="UniProtKB">
        <authorList>
            <consortium name="EnsemblMetazoa"/>
        </authorList>
    </citation>
    <scope>IDENTIFICATION</scope>
    <source>
        <strain evidence="2">PS312</strain>
    </source>
</reference>
<accession>A0A2A6BUH3</accession>
<evidence type="ECO:0000313" key="2">
    <source>
        <dbReference type="EnsemblMetazoa" id="PPA00736.1"/>
    </source>
</evidence>
<evidence type="ECO:0000313" key="3">
    <source>
        <dbReference type="Proteomes" id="UP000005239"/>
    </source>
</evidence>
<organism evidence="2 3">
    <name type="scientific">Pristionchus pacificus</name>
    <name type="common">Parasitic nematode worm</name>
    <dbReference type="NCBI Taxonomy" id="54126"/>
    <lineage>
        <taxon>Eukaryota</taxon>
        <taxon>Metazoa</taxon>
        <taxon>Ecdysozoa</taxon>
        <taxon>Nematoda</taxon>
        <taxon>Chromadorea</taxon>
        <taxon>Rhabditida</taxon>
        <taxon>Rhabditina</taxon>
        <taxon>Diplogasteromorpha</taxon>
        <taxon>Diplogasteroidea</taxon>
        <taxon>Neodiplogasteridae</taxon>
        <taxon>Pristionchus</taxon>
    </lineage>
</organism>
<dbReference type="Proteomes" id="UP000005239">
    <property type="component" value="Unassembled WGS sequence"/>
</dbReference>
<dbReference type="AlphaFoldDB" id="A0A2A6BUH3"/>
<feature type="region of interest" description="Disordered" evidence="1">
    <location>
        <begin position="1"/>
        <end position="71"/>
    </location>
</feature>
<accession>A0A8R1Y6U8</accession>
<sequence length="98" mass="9924">MVSATVNTNPLKDGSSKFNQSTSGKKPKAGVKAGTKAAKKSKRKSGSSSSGSQKKGAGSKSSKGGMSRSETIKLSCGPDVYYVRATLPPAPISSRSTG</sequence>
<gene>
    <name evidence="2" type="primary">WBGene00090290</name>
</gene>
<keyword evidence="3" id="KW-1185">Reference proteome</keyword>